<dbReference type="PANTHER" id="PTHR45125">
    <property type="entry name" value="F21J9.4-RELATED"/>
    <property type="match status" value="1"/>
</dbReference>
<reference evidence="2 3" key="1">
    <citation type="journal article" date="2020" name="IScience">
        <title>Genome Sequencing of the Endangered Kingdonia uniflora (Circaeasteraceae, Ranunculales) Reveals Potential Mechanisms of Evolutionary Specialization.</title>
        <authorList>
            <person name="Sun Y."/>
            <person name="Deng T."/>
            <person name="Zhang A."/>
            <person name="Moore M.J."/>
            <person name="Landis J.B."/>
            <person name="Lin N."/>
            <person name="Zhang H."/>
            <person name="Zhang X."/>
            <person name="Huang J."/>
            <person name="Zhang X."/>
            <person name="Sun H."/>
            <person name="Wang H."/>
        </authorList>
    </citation>
    <scope>NUCLEOTIDE SEQUENCE [LARGE SCALE GENOMIC DNA]</scope>
    <source>
        <strain evidence="2">TB1705</strain>
        <tissue evidence="2">Leaf</tissue>
    </source>
</reference>
<protein>
    <submittedName>
        <fullName evidence="2">Uncharacterized protein</fullName>
    </submittedName>
</protein>
<name>A0A7J7NGQ8_9MAGN</name>
<dbReference type="PANTHER" id="PTHR45125:SF51">
    <property type="entry name" value="F21J9.4-RELATED"/>
    <property type="match status" value="1"/>
</dbReference>
<dbReference type="Proteomes" id="UP000541444">
    <property type="component" value="Unassembled WGS sequence"/>
</dbReference>
<evidence type="ECO:0000313" key="2">
    <source>
        <dbReference type="EMBL" id="KAF6166366.1"/>
    </source>
</evidence>
<evidence type="ECO:0000313" key="3">
    <source>
        <dbReference type="Proteomes" id="UP000541444"/>
    </source>
</evidence>
<dbReference type="AlphaFoldDB" id="A0A7J7NGQ8"/>
<keyword evidence="3" id="KW-1185">Reference proteome</keyword>
<dbReference type="EMBL" id="JACGCM010000792">
    <property type="protein sequence ID" value="KAF6166366.1"/>
    <property type="molecule type" value="Genomic_DNA"/>
</dbReference>
<dbReference type="OrthoDB" id="2507178at2759"/>
<gene>
    <name evidence="2" type="ORF">GIB67_034917</name>
</gene>
<feature type="compositionally biased region" description="Basic and acidic residues" evidence="1">
    <location>
        <begin position="356"/>
        <end position="373"/>
    </location>
</feature>
<accession>A0A7J7NGQ8</accession>
<organism evidence="2 3">
    <name type="scientific">Kingdonia uniflora</name>
    <dbReference type="NCBI Taxonomy" id="39325"/>
    <lineage>
        <taxon>Eukaryota</taxon>
        <taxon>Viridiplantae</taxon>
        <taxon>Streptophyta</taxon>
        <taxon>Embryophyta</taxon>
        <taxon>Tracheophyta</taxon>
        <taxon>Spermatophyta</taxon>
        <taxon>Magnoliopsida</taxon>
        <taxon>Ranunculales</taxon>
        <taxon>Circaeasteraceae</taxon>
        <taxon>Kingdonia</taxon>
    </lineage>
</organism>
<comment type="caution">
    <text evidence="2">The sequence shown here is derived from an EMBL/GenBank/DDBJ whole genome shotgun (WGS) entry which is preliminary data.</text>
</comment>
<proteinExistence type="predicted"/>
<sequence>MPMFPQSVYSQSQPSYTTQPIVHESCPIQPTLPEESNDEVKLVGACSGSYTKDEDLLLISAWLNTGQDPIDGTGQNLSTFWERIWRYYHELKDFDSHRNASSLMHRWSQIQLMKNKFCGYYAQVVNRDPSGTTDADKKKDWDRSFLSEQFKEDERIMLTNTDDMDEMTKEFYKTKKEEILARNSWTKPPPGYHAINTDGSLSKVGGFGAIVRTEEGISVKVVAGQFRAQSIIIYELQGRNSAVKAEEMSYWFIFDYCYSDFYSKFQSHLRFTERVMFRVLGKVKLSISMMSRIRAAVEKDAKNTAQAITTLKNQLVEFVNVVVSSGMLRQPLPQLSPLGVLESNPHVESTKTVTKNTDKENLTCRIGRSDGDPHNQSSEWHRRRKGYRYHDNQ</sequence>
<evidence type="ECO:0000256" key="1">
    <source>
        <dbReference type="SAM" id="MobiDB-lite"/>
    </source>
</evidence>
<feature type="region of interest" description="Disordered" evidence="1">
    <location>
        <begin position="354"/>
        <end position="393"/>
    </location>
</feature>